<comment type="subcellular location">
    <subcellularLocation>
        <location evidence="1">Cytoplasmic vesicle</location>
        <location evidence="1">Clathrin-coated vesicle membrane</location>
        <topology evidence="1">Peripheral membrane protein</topology>
        <orientation evidence="1">Cytoplasmic side</orientation>
    </subcellularLocation>
    <subcellularLocation>
        <location evidence="2">Golgi apparatus</location>
    </subcellularLocation>
</comment>
<dbReference type="InterPro" id="IPR011012">
    <property type="entry name" value="Longin-like_dom_sf"/>
</dbReference>
<evidence type="ECO:0000256" key="6">
    <source>
        <dbReference type="ARBA" id="ARBA00023034"/>
    </source>
</evidence>
<dbReference type="InterPro" id="IPR000804">
    <property type="entry name" value="Clathrin_sm-chain_CS"/>
</dbReference>
<dbReference type="GO" id="GO:0016192">
    <property type="term" value="P:vesicle-mediated transport"/>
    <property type="evidence" value="ECO:0000318"/>
    <property type="project" value="GO_Central"/>
</dbReference>
<keyword evidence="8" id="KW-0968">Cytoplasmic vesicle</keyword>
<dbReference type="GO" id="GO:0006886">
    <property type="term" value="P:intracellular protein transport"/>
    <property type="evidence" value="ECO:0007669"/>
    <property type="project" value="UniProtKB-UniRule"/>
</dbReference>
<reference evidence="13 14" key="1">
    <citation type="journal article" date="2011" name="Science">
        <title>The Selaginella genome identifies genetic changes associated with the evolution of vascular plants.</title>
        <authorList>
            <person name="Banks J.A."/>
            <person name="Nishiyama T."/>
            <person name="Hasebe M."/>
            <person name="Bowman J.L."/>
            <person name="Gribskov M."/>
            <person name="dePamphilis C."/>
            <person name="Albert V.A."/>
            <person name="Aono N."/>
            <person name="Aoyama T."/>
            <person name="Ambrose B.A."/>
            <person name="Ashton N.W."/>
            <person name="Axtell M.J."/>
            <person name="Barker E."/>
            <person name="Barker M.S."/>
            <person name="Bennetzen J.L."/>
            <person name="Bonawitz N.D."/>
            <person name="Chapple C."/>
            <person name="Cheng C."/>
            <person name="Correa L.G."/>
            <person name="Dacre M."/>
            <person name="DeBarry J."/>
            <person name="Dreyer I."/>
            <person name="Elias M."/>
            <person name="Engstrom E.M."/>
            <person name="Estelle M."/>
            <person name="Feng L."/>
            <person name="Finet C."/>
            <person name="Floyd S.K."/>
            <person name="Frommer W.B."/>
            <person name="Fujita T."/>
            <person name="Gramzow L."/>
            <person name="Gutensohn M."/>
            <person name="Harholt J."/>
            <person name="Hattori M."/>
            <person name="Heyl A."/>
            <person name="Hirai T."/>
            <person name="Hiwatashi Y."/>
            <person name="Ishikawa M."/>
            <person name="Iwata M."/>
            <person name="Karol K.G."/>
            <person name="Koehler B."/>
            <person name="Kolukisaoglu U."/>
            <person name="Kubo M."/>
            <person name="Kurata T."/>
            <person name="Lalonde S."/>
            <person name="Li K."/>
            <person name="Li Y."/>
            <person name="Litt A."/>
            <person name="Lyons E."/>
            <person name="Manning G."/>
            <person name="Maruyama T."/>
            <person name="Michael T.P."/>
            <person name="Mikami K."/>
            <person name="Miyazaki S."/>
            <person name="Morinaga S."/>
            <person name="Murata T."/>
            <person name="Mueller-Roeber B."/>
            <person name="Nelson D.R."/>
            <person name="Obara M."/>
            <person name="Oguri Y."/>
            <person name="Olmstead R.G."/>
            <person name="Onodera N."/>
            <person name="Petersen B.L."/>
            <person name="Pils B."/>
            <person name="Prigge M."/>
            <person name="Rensing S.A."/>
            <person name="Riano-Pachon D.M."/>
            <person name="Roberts A.W."/>
            <person name="Sato Y."/>
            <person name="Scheller H.V."/>
            <person name="Schulz B."/>
            <person name="Schulz C."/>
            <person name="Shakirov E.V."/>
            <person name="Shibagaki N."/>
            <person name="Shinohara N."/>
            <person name="Shippen D.E."/>
            <person name="Soerensen I."/>
            <person name="Sotooka R."/>
            <person name="Sugimoto N."/>
            <person name="Sugita M."/>
            <person name="Sumikawa N."/>
            <person name="Tanurdzic M."/>
            <person name="Theissen G."/>
            <person name="Ulvskov P."/>
            <person name="Wakazuki S."/>
            <person name="Weng J.K."/>
            <person name="Willats W.W."/>
            <person name="Wipf D."/>
            <person name="Wolf P.G."/>
            <person name="Yang L."/>
            <person name="Zimmer A.D."/>
            <person name="Zhu Q."/>
            <person name="Mitros T."/>
            <person name="Hellsten U."/>
            <person name="Loque D."/>
            <person name="Otillar R."/>
            <person name="Salamov A."/>
            <person name="Schmutz J."/>
            <person name="Shapiro H."/>
            <person name="Lindquist E."/>
            <person name="Lucas S."/>
            <person name="Rokhsar D."/>
            <person name="Grigoriev I.V."/>
        </authorList>
    </citation>
    <scope>NUCLEOTIDE SEQUENCE [LARGE SCALE GENOMIC DNA]</scope>
</reference>
<dbReference type="STRING" id="88036.D8STR5"/>
<evidence type="ECO:0000256" key="8">
    <source>
        <dbReference type="ARBA" id="ARBA00023329"/>
    </source>
</evidence>
<evidence type="ECO:0000256" key="11">
    <source>
        <dbReference type="PIRNR" id="PIRNR015588"/>
    </source>
</evidence>
<comment type="function">
    <text evidence="9">Subunit of clathrin-associated adaptor protein complex 1 that plays a role in protein sorting at the trans-Golgi network and early endosomes (TGN/EE). The AP complexes mediate the recruitment of clathrin to membranes and the recognition of sorting signals within the cytosolic tails of transmembrane cargo molecules.</text>
</comment>
<evidence type="ECO:0000313" key="13">
    <source>
        <dbReference type="EMBL" id="EFJ12250.1"/>
    </source>
</evidence>
<sequence length="159" mass="18376">QIQAVFLVSRQGKVRLQKWYTAYPGKDRPKAIREITSIILSRGSRLCNFIEWKDLKVIYKRYASLYFCMCVDADDNELDCLEVIHLFVEVLDRYFGNVCELDLVFNFHKAYYILDEVLLSGELQESSKKSVARVISAQDTMVEKAKETGISHMMSSSSK</sequence>
<evidence type="ECO:0000256" key="4">
    <source>
        <dbReference type="ARBA" id="ARBA00022448"/>
    </source>
</evidence>
<dbReference type="eggNOG" id="KOG0934">
    <property type="taxonomic scope" value="Eukaryota"/>
</dbReference>
<dbReference type="HOGENOM" id="CLU_061221_1_3_1"/>
<evidence type="ECO:0000256" key="9">
    <source>
        <dbReference type="ARBA" id="ARBA00058887"/>
    </source>
</evidence>
<evidence type="ECO:0000256" key="3">
    <source>
        <dbReference type="ARBA" id="ARBA00006972"/>
    </source>
</evidence>
<evidence type="ECO:0000256" key="10">
    <source>
        <dbReference type="ARBA" id="ARBA00066271"/>
    </source>
</evidence>
<keyword evidence="7 11" id="KW-0472">Membrane</keyword>
<evidence type="ECO:0000256" key="5">
    <source>
        <dbReference type="ARBA" id="ARBA00022927"/>
    </source>
</evidence>
<keyword evidence="5 11" id="KW-0653">Protein transport</keyword>
<keyword evidence="4 11" id="KW-0813">Transport</keyword>
<dbReference type="GO" id="GO:0005829">
    <property type="term" value="C:cytosol"/>
    <property type="evidence" value="ECO:0007669"/>
    <property type="project" value="GOC"/>
</dbReference>
<keyword evidence="6" id="KW-0333">Golgi apparatus</keyword>
<dbReference type="InParanoid" id="D8STR5"/>
<dbReference type="SUPFAM" id="SSF64356">
    <property type="entry name" value="SNARE-like"/>
    <property type="match status" value="1"/>
</dbReference>
<feature type="domain" description="AP complex mu/sigma subunit" evidence="12">
    <location>
        <begin position="1"/>
        <end position="141"/>
    </location>
</feature>
<dbReference type="Proteomes" id="UP000001514">
    <property type="component" value="Unassembled WGS sequence"/>
</dbReference>
<evidence type="ECO:0000256" key="7">
    <source>
        <dbReference type="ARBA" id="ARBA00023136"/>
    </source>
</evidence>
<organism evidence="14">
    <name type="scientific">Selaginella moellendorffii</name>
    <name type="common">Spikemoss</name>
    <dbReference type="NCBI Taxonomy" id="88036"/>
    <lineage>
        <taxon>Eukaryota</taxon>
        <taxon>Viridiplantae</taxon>
        <taxon>Streptophyta</taxon>
        <taxon>Embryophyta</taxon>
        <taxon>Tracheophyta</taxon>
        <taxon>Lycopodiopsida</taxon>
        <taxon>Selaginellales</taxon>
        <taxon>Selaginellaceae</taxon>
        <taxon>Selaginella</taxon>
    </lineage>
</organism>
<dbReference type="GO" id="GO:0035615">
    <property type="term" value="F:clathrin adaptor activity"/>
    <property type="evidence" value="ECO:0007669"/>
    <property type="project" value="InterPro"/>
</dbReference>
<protein>
    <recommendedName>
        <fullName evidence="11">AP complex subunit sigma</fullName>
    </recommendedName>
</protein>
<evidence type="ECO:0000256" key="1">
    <source>
        <dbReference type="ARBA" id="ARBA00004145"/>
    </source>
</evidence>
<comment type="similarity">
    <text evidence="3 11">Belongs to the adaptor complexes small subunit family.</text>
</comment>
<dbReference type="EMBL" id="GL377640">
    <property type="protein sequence ID" value="EFJ12250.1"/>
    <property type="molecule type" value="Genomic_DNA"/>
</dbReference>
<accession>D8STR5</accession>
<feature type="non-terminal residue" evidence="13">
    <location>
        <position position="1"/>
    </location>
</feature>
<dbReference type="PIRSF" id="PIRSF015588">
    <property type="entry name" value="AP_complex_sigma"/>
    <property type="match status" value="1"/>
</dbReference>
<dbReference type="GO" id="GO:0016482">
    <property type="term" value="P:cytosolic transport"/>
    <property type="evidence" value="ECO:0007669"/>
    <property type="project" value="UniProtKB-ARBA"/>
</dbReference>
<feature type="non-terminal residue" evidence="13">
    <location>
        <position position="159"/>
    </location>
</feature>
<evidence type="ECO:0000256" key="2">
    <source>
        <dbReference type="ARBA" id="ARBA00004555"/>
    </source>
</evidence>
<dbReference type="GO" id="GO:0030121">
    <property type="term" value="C:AP-1 adaptor complex"/>
    <property type="evidence" value="ECO:0007669"/>
    <property type="project" value="InterPro"/>
</dbReference>
<dbReference type="Pfam" id="PF01217">
    <property type="entry name" value="Clat_adaptor_s"/>
    <property type="match status" value="1"/>
</dbReference>
<dbReference type="PROSITE" id="PS00989">
    <property type="entry name" value="CLAT_ADAPTOR_S"/>
    <property type="match status" value="1"/>
</dbReference>
<comment type="subunit">
    <text evidence="10">Adaptor protein complex 1 (AP-1) is a heterotetramer composed of two large adaptins (gamma-type subunit and beta-type subunit), a medium adaptin (mu-type subunit) and a small adaptin (sigma-type subunit).</text>
</comment>
<dbReference type="PANTHER" id="PTHR11753">
    <property type="entry name" value="ADAPTOR COMPLEXES SMALL SUBUNIT FAMILY"/>
    <property type="match status" value="1"/>
</dbReference>
<name>D8STR5_SELML</name>
<dbReference type="CDD" id="cd14831">
    <property type="entry name" value="AP1_sigma"/>
    <property type="match status" value="1"/>
</dbReference>
<dbReference type="Gene3D" id="3.30.450.60">
    <property type="match status" value="1"/>
</dbReference>
<dbReference type="Gramene" id="EFJ12250">
    <property type="protein sequence ID" value="EFJ12250"/>
    <property type="gene ID" value="SELMODRAFT_49179"/>
</dbReference>
<dbReference type="InterPro" id="IPR022775">
    <property type="entry name" value="AP_mu_sigma_su"/>
</dbReference>
<keyword evidence="14" id="KW-1185">Reference proteome</keyword>
<evidence type="ECO:0000259" key="12">
    <source>
        <dbReference type="Pfam" id="PF01217"/>
    </source>
</evidence>
<dbReference type="AlphaFoldDB" id="D8STR5"/>
<dbReference type="InterPro" id="IPR044733">
    <property type="entry name" value="AP1_sigma"/>
</dbReference>
<gene>
    <name evidence="13" type="ORF">SELMODRAFT_49179</name>
</gene>
<dbReference type="FunFam" id="3.30.450.60:FF:000007">
    <property type="entry name" value="AP complex subunit sigma"/>
    <property type="match status" value="1"/>
</dbReference>
<dbReference type="OrthoDB" id="371463at2759"/>
<dbReference type="KEGG" id="smo:SELMODRAFT_49179"/>
<dbReference type="InterPro" id="IPR016635">
    <property type="entry name" value="AP_complex_ssu"/>
</dbReference>
<proteinExistence type="inferred from homology"/>
<evidence type="ECO:0000313" key="14">
    <source>
        <dbReference type="Proteomes" id="UP000001514"/>
    </source>
</evidence>